<dbReference type="OrthoDB" id="10066376at2759"/>
<dbReference type="Proteomes" id="UP000801492">
    <property type="component" value="Unassembled WGS sequence"/>
</dbReference>
<protein>
    <submittedName>
        <fullName evidence="2">Uncharacterized protein</fullName>
    </submittedName>
</protein>
<evidence type="ECO:0000313" key="3">
    <source>
        <dbReference type="Proteomes" id="UP000801492"/>
    </source>
</evidence>
<organism evidence="2 3">
    <name type="scientific">Ignelater luminosus</name>
    <name type="common">Cucubano</name>
    <name type="synonym">Pyrophorus luminosus</name>
    <dbReference type="NCBI Taxonomy" id="2038154"/>
    <lineage>
        <taxon>Eukaryota</taxon>
        <taxon>Metazoa</taxon>
        <taxon>Ecdysozoa</taxon>
        <taxon>Arthropoda</taxon>
        <taxon>Hexapoda</taxon>
        <taxon>Insecta</taxon>
        <taxon>Pterygota</taxon>
        <taxon>Neoptera</taxon>
        <taxon>Endopterygota</taxon>
        <taxon>Coleoptera</taxon>
        <taxon>Polyphaga</taxon>
        <taxon>Elateriformia</taxon>
        <taxon>Elateroidea</taxon>
        <taxon>Elateridae</taxon>
        <taxon>Agrypninae</taxon>
        <taxon>Pyrophorini</taxon>
        <taxon>Ignelater</taxon>
    </lineage>
</organism>
<comment type="caution">
    <text evidence="2">The sequence shown here is derived from an EMBL/GenBank/DDBJ whole genome shotgun (WGS) entry which is preliminary data.</text>
</comment>
<dbReference type="AlphaFoldDB" id="A0A8K0CXV5"/>
<name>A0A8K0CXV5_IGNLU</name>
<feature type="compositionally biased region" description="Low complexity" evidence="1">
    <location>
        <begin position="60"/>
        <end position="75"/>
    </location>
</feature>
<gene>
    <name evidence="2" type="ORF">ILUMI_11728</name>
</gene>
<reference evidence="2" key="1">
    <citation type="submission" date="2019-08" db="EMBL/GenBank/DDBJ databases">
        <title>The genome of the North American firefly Photinus pyralis.</title>
        <authorList>
            <consortium name="Photinus pyralis genome working group"/>
            <person name="Fallon T.R."/>
            <person name="Sander Lower S.E."/>
            <person name="Weng J.-K."/>
        </authorList>
    </citation>
    <scope>NUCLEOTIDE SEQUENCE</scope>
    <source>
        <strain evidence="2">TRF0915ILg1</strain>
        <tissue evidence="2">Whole body</tissue>
    </source>
</reference>
<sequence length="199" mass="22614">MNFEYFFPIEESATGMKMCHRKLETITESSTALDLANKNSIPPQLLPKEVVEESQEIIPSEVSQEPRSNSSSSQQILNKIPSNPTLWNAFCITTTLHLFTDSTLKSAKKYVSQLTLKPLNATRWSSRVSALKALRSQLCEIYDALFRIIEDVNRDAETKMKARGLARNIKNHNFICGVQMLSETIQKVKDYRQSGYDCC</sequence>
<proteinExistence type="predicted"/>
<evidence type="ECO:0000313" key="2">
    <source>
        <dbReference type="EMBL" id="KAF2894439.1"/>
    </source>
</evidence>
<accession>A0A8K0CXV5</accession>
<keyword evidence="3" id="KW-1185">Reference proteome</keyword>
<evidence type="ECO:0000256" key="1">
    <source>
        <dbReference type="SAM" id="MobiDB-lite"/>
    </source>
</evidence>
<dbReference type="EMBL" id="VTPC01006979">
    <property type="protein sequence ID" value="KAF2894439.1"/>
    <property type="molecule type" value="Genomic_DNA"/>
</dbReference>
<feature type="region of interest" description="Disordered" evidence="1">
    <location>
        <begin position="56"/>
        <end position="76"/>
    </location>
</feature>